<evidence type="ECO:0000313" key="3">
    <source>
        <dbReference type="EMBL" id="CAH1786154.1"/>
    </source>
</evidence>
<evidence type="ECO:0000313" key="4">
    <source>
        <dbReference type="Proteomes" id="UP000749559"/>
    </source>
</evidence>
<evidence type="ECO:0000256" key="1">
    <source>
        <dbReference type="ARBA" id="ARBA00007033"/>
    </source>
</evidence>
<accession>A0A8S4NWE9</accession>
<feature type="non-terminal residue" evidence="3">
    <location>
        <position position="1"/>
    </location>
</feature>
<sequence length="191" mass="22132">TLDYLGFNKVLNFDTDAIPYQNVLEYLDRFPDSDIIATTGTFPKNIHSKWGFTLCMGVLELRNSPNMKYFWDELANMTRNKARIDDQVLINHILNKHNITWEFPPQESNLVMNENPKLLINGTTLHGYTVTALSAEKFCRKTCTRDTSHVIVHHPWPRQNIDKRLLKTSWETIVSKTSLKSIEVLRAISNI</sequence>
<dbReference type="Pfam" id="PF03407">
    <property type="entry name" value="Nucleotid_trans"/>
    <property type="match status" value="1"/>
</dbReference>
<reference evidence="3" key="1">
    <citation type="submission" date="2022-03" db="EMBL/GenBank/DDBJ databases">
        <authorList>
            <person name="Martin C."/>
        </authorList>
    </citation>
    <scope>NUCLEOTIDE SEQUENCE</scope>
</reference>
<comment type="caution">
    <text evidence="3">The sequence shown here is derived from an EMBL/GenBank/DDBJ whole genome shotgun (WGS) entry which is preliminary data.</text>
</comment>
<dbReference type="SUPFAM" id="SSF53448">
    <property type="entry name" value="Nucleotide-diphospho-sugar transferases"/>
    <property type="match status" value="1"/>
</dbReference>
<dbReference type="InterPro" id="IPR005069">
    <property type="entry name" value="Nucl-diP-sugar_transferase"/>
</dbReference>
<dbReference type="EMBL" id="CAIIXF020000006">
    <property type="protein sequence ID" value="CAH1786154.1"/>
    <property type="molecule type" value="Genomic_DNA"/>
</dbReference>
<evidence type="ECO:0000259" key="2">
    <source>
        <dbReference type="Pfam" id="PF03407"/>
    </source>
</evidence>
<comment type="similarity">
    <text evidence="1">Belongs to the glycosyltransferase 77 family.</text>
</comment>
<protein>
    <recommendedName>
        <fullName evidence="2">Nucleotide-diphospho-sugar transferase domain-containing protein</fullName>
    </recommendedName>
</protein>
<name>A0A8S4NWE9_OWEFU</name>
<keyword evidence="4" id="KW-1185">Reference proteome</keyword>
<feature type="domain" description="Nucleotide-diphospho-sugar transferase" evidence="2">
    <location>
        <begin position="10"/>
        <end position="154"/>
    </location>
</feature>
<organism evidence="3 4">
    <name type="scientific">Owenia fusiformis</name>
    <name type="common">Polychaete worm</name>
    <dbReference type="NCBI Taxonomy" id="6347"/>
    <lineage>
        <taxon>Eukaryota</taxon>
        <taxon>Metazoa</taxon>
        <taxon>Spiralia</taxon>
        <taxon>Lophotrochozoa</taxon>
        <taxon>Annelida</taxon>
        <taxon>Polychaeta</taxon>
        <taxon>Sedentaria</taxon>
        <taxon>Canalipalpata</taxon>
        <taxon>Sabellida</taxon>
        <taxon>Oweniida</taxon>
        <taxon>Oweniidae</taxon>
        <taxon>Owenia</taxon>
    </lineage>
</organism>
<gene>
    <name evidence="3" type="ORF">OFUS_LOCUS12107</name>
</gene>
<proteinExistence type="inferred from homology"/>
<dbReference type="Proteomes" id="UP000749559">
    <property type="component" value="Unassembled WGS sequence"/>
</dbReference>
<dbReference type="InterPro" id="IPR029044">
    <property type="entry name" value="Nucleotide-diphossugar_trans"/>
</dbReference>
<dbReference type="AlphaFoldDB" id="A0A8S4NWE9"/>